<evidence type="ECO:0000256" key="10">
    <source>
        <dbReference type="ARBA" id="ARBA00023125"/>
    </source>
</evidence>
<accession>A0A0F6CLJ8</accession>
<dbReference type="GO" id="GO:0003677">
    <property type="term" value="F:DNA binding"/>
    <property type="evidence" value="ECO:0007669"/>
    <property type="project" value="UniProtKB-KW"/>
</dbReference>
<keyword evidence="8" id="KW-0235">DNA replication</keyword>
<dbReference type="InterPro" id="IPR001001">
    <property type="entry name" value="DNA_polIII_beta"/>
</dbReference>
<dbReference type="GO" id="GO:0006271">
    <property type="term" value="P:DNA strand elongation involved in DNA replication"/>
    <property type="evidence" value="ECO:0007669"/>
    <property type="project" value="TreeGrafter"/>
</dbReference>
<comment type="function">
    <text evidence="1">Confers DNA tethering and processivity to DNA polymerases and other proteins. Acts as a clamp, forming a ring around DNA (a reaction catalyzed by the clamp-loading complex) which diffuses in an ATP-independent manner freely and bidirectionally along dsDNA. Initially characterized for its ability to contact the catalytic subunit of DNA polymerase III (Pol III), a complex, multichain enzyme responsible for most of the replicative synthesis in bacteria; Pol III exhibits 3'-5' exonuclease proofreading activity. The beta chain is required for initiation of replication as well as for processivity of DNA replication.</text>
</comment>
<protein>
    <submittedName>
        <fullName evidence="12">DNA polymerase III subunit beta</fullName>
    </submittedName>
</protein>
<dbReference type="InterPro" id="IPR046938">
    <property type="entry name" value="DNA_clamp_sf"/>
</dbReference>
<dbReference type="Gene3D" id="3.10.150.10">
    <property type="entry name" value="DNA Polymerase III, subunit A, domain 2"/>
    <property type="match status" value="1"/>
</dbReference>
<evidence type="ECO:0000313" key="12">
    <source>
        <dbReference type="EMBL" id="AHB99970.1"/>
    </source>
</evidence>
<dbReference type="KEGG" id="mgz:GCW_04080"/>
<evidence type="ECO:0000259" key="11">
    <source>
        <dbReference type="Pfam" id="PF00712"/>
    </source>
</evidence>
<dbReference type="PANTHER" id="PTHR30478:SF0">
    <property type="entry name" value="BETA SLIDING CLAMP"/>
    <property type="match status" value="1"/>
</dbReference>
<feature type="domain" description="DNA polymerase III beta sliding clamp N-terminal" evidence="11">
    <location>
        <begin position="1"/>
        <end position="117"/>
    </location>
</feature>
<proteinExistence type="inferred from homology"/>
<dbReference type="InterPro" id="IPR022634">
    <property type="entry name" value="DNA_polIII_beta_N"/>
</dbReference>
<dbReference type="AlphaFoldDB" id="A0A0F6CLJ8"/>
<evidence type="ECO:0000256" key="7">
    <source>
        <dbReference type="ARBA" id="ARBA00022695"/>
    </source>
</evidence>
<evidence type="ECO:0000256" key="4">
    <source>
        <dbReference type="ARBA" id="ARBA00011400"/>
    </source>
</evidence>
<comment type="similarity">
    <text evidence="3">Belongs to the beta sliding clamp family.</text>
</comment>
<dbReference type="HOGENOM" id="CLU_705610_0_0_14"/>
<dbReference type="Proteomes" id="UP000018735">
    <property type="component" value="Chromosome"/>
</dbReference>
<dbReference type="Pfam" id="PF00712">
    <property type="entry name" value="DNA_pol3_beta"/>
    <property type="match status" value="1"/>
</dbReference>
<keyword evidence="9" id="KW-0239">DNA-directed DNA polymerase</keyword>
<evidence type="ECO:0000256" key="5">
    <source>
        <dbReference type="ARBA" id="ARBA00022490"/>
    </source>
</evidence>
<name>A0A0F6CLJ8_MYCGL</name>
<keyword evidence="5" id="KW-0963">Cytoplasm</keyword>
<reference evidence="12 13" key="1">
    <citation type="journal article" date="2011" name="PLoS ONE">
        <title>Core proteome of the minimal cell: comparative proteomics of three mollicute species.</title>
        <authorList>
            <person name="Fisunov G.Y."/>
            <person name="Alexeev D.G."/>
            <person name="Bazaleev N.A."/>
            <person name="Ladygina V.G."/>
            <person name="Galyamina M.A."/>
            <person name="Kondratov I.G."/>
            <person name="Zhukova N.A."/>
            <person name="Serebryakova M.V."/>
            <person name="Demina I.A."/>
            <person name="Govorun V.M."/>
        </authorList>
    </citation>
    <scope>NUCLEOTIDE SEQUENCE [LARGE SCALE GENOMIC DNA]</scope>
    <source>
        <strain evidence="12 13">S6</strain>
    </source>
</reference>
<dbReference type="GO" id="GO:0008408">
    <property type="term" value="F:3'-5' exonuclease activity"/>
    <property type="evidence" value="ECO:0007669"/>
    <property type="project" value="InterPro"/>
</dbReference>
<dbReference type="GO" id="GO:0009360">
    <property type="term" value="C:DNA polymerase III complex"/>
    <property type="evidence" value="ECO:0007669"/>
    <property type="project" value="InterPro"/>
</dbReference>
<dbReference type="Gene3D" id="3.70.10.10">
    <property type="match status" value="1"/>
</dbReference>
<evidence type="ECO:0000256" key="3">
    <source>
        <dbReference type="ARBA" id="ARBA00010752"/>
    </source>
</evidence>
<dbReference type="SUPFAM" id="SSF55979">
    <property type="entry name" value="DNA clamp"/>
    <property type="match status" value="2"/>
</dbReference>
<dbReference type="PANTHER" id="PTHR30478">
    <property type="entry name" value="DNA POLYMERASE III SUBUNIT BETA"/>
    <property type="match status" value="1"/>
</dbReference>
<organism evidence="12 13">
    <name type="scientific">Mycoplasmoides gallisepticum S6</name>
    <dbReference type="NCBI Taxonomy" id="1006581"/>
    <lineage>
        <taxon>Bacteria</taxon>
        <taxon>Bacillati</taxon>
        <taxon>Mycoplasmatota</taxon>
        <taxon>Mycoplasmoidales</taxon>
        <taxon>Mycoplasmoidaceae</taxon>
        <taxon>Mycoplasmoides</taxon>
    </lineage>
</organism>
<evidence type="ECO:0000256" key="8">
    <source>
        <dbReference type="ARBA" id="ARBA00022705"/>
    </source>
</evidence>
<evidence type="ECO:0000256" key="2">
    <source>
        <dbReference type="ARBA" id="ARBA00004496"/>
    </source>
</evidence>
<evidence type="ECO:0000313" key="13">
    <source>
        <dbReference type="Proteomes" id="UP000018735"/>
    </source>
</evidence>
<dbReference type="GO" id="GO:0003887">
    <property type="term" value="F:DNA-directed DNA polymerase activity"/>
    <property type="evidence" value="ECO:0007669"/>
    <property type="project" value="UniProtKB-KW"/>
</dbReference>
<dbReference type="GO" id="GO:0005737">
    <property type="term" value="C:cytoplasm"/>
    <property type="evidence" value="ECO:0007669"/>
    <property type="project" value="UniProtKB-SubCell"/>
</dbReference>
<keyword evidence="10" id="KW-0238">DNA-binding</keyword>
<keyword evidence="7" id="KW-0548">Nucleotidyltransferase</keyword>
<dbReference type="EMBL" id="CP006916">
    <property type="protein sequence ID" value="AHB99970.1"/>
    <property type="molecule type" value="Genomic_DNA"/>
</dbReference>
<comment type="subcellular location">
    <subcellularLocation>
        <location evidence="2">Cytoplasm</location>
    </subcellularLocation>
</comment>
<sequence>MKFFTSKSSFLEAIKFSSNFSSDNNFEQLLKNLYIKIDNKECKIYSSNGQVSSIYKIEDDIDVEEEGEVIVNAKKLITIIQSIVSDNFTLAKLDNQLIIRAGKMQTSLNLEEDVSYPEIEIDDSNFSVIDVDSFLFAKSIKKVIHSTSFQTTKNSISSAINFQKEADDMNIWITGSDAIKLSSCYYKVNDTEDALKAKFNFSVNALSLSYVAAFLKDKDQLLLKISKKSDKVVLTNNKFVLYLRVENEPFPEFKKILNANKVVSSFVVDKDLISNNLHALTGVLSLSDQGKNNADANFEILKNTLRISTNSFDIASYNSEFDISEFQGEVKDINLNPFYLQEHIKMFESKDIEFKLLLQSAISGCILKVCEKNNDQFKLKFVQVLAPSSTN</sequence>
<evidence type="ECO:0000256" key="1">
    <source>
        <dbReference type="ARBA" id="ARBA00002266"/>
    </source>
</evidence>
<dbReference type="SMART" id="SM00480">
    <property type="entry name" value="POL3Bc"/>
    <property type="match status" value="1"/>
</dbReference>
<evidence type="ECO:0000256" key="9">
    <source>
        <dbReference type="ARBA" id="ARBA00022932"/>
    </source>
</evidence>
<comment type="subunit">
    <text evidence="4">Forms a ring-shaped head-to-tail homodimer around DNA which binds and tethers DNA polymerases and other proteins to the DNA. The DNA replisome complex has a single clamp-loading complex (3 tau and 1 each of delta, delta', psi and chi subunits) which binds 3 Pol III cores (1 core on the leading strand and 2 on the lagging strand) each with a beta sliding clamp dimer. Additional proteins in the replisome are other copies of gamma, psi and chi, Ssb, DNA helicase and RNA primase.</text>
</comment>
<gene>
    <name evidence="12" type="primary">dnaN</name>
    <name evidence="12" type="ORF">GCW_04080</name>
</gene>
<dbReference type="eggNOG" id="COG0592">
    <property type="taxonomic scope" value="Bacteria"/>
</dbReference>
<evidence type="ECO:0000256" key="6">
    <source>
        <dbReference type="ARBA" id="ARBA00022679"/>
    </source>
</evidence>
<keyword evidence="6" id="KW-0808">Transferase</keyword>
<dbReference type="RefSeq" id="WP_011113989.1">
    <property type="nucleotide sequence ID" value="NC_023030.2"/>
</dbReference>
<dbReference type="GeneID" id="93510566"/>